<reference evidence="1 2" key="1">
    <citation type="submission" date="2015-05" db="EMBL/GenBank/DDBJ databases">
        <title>Genome sequencing and analysis of members of genus Stenotrophomonas.</title>
        <authorList>
            <person name="Patil P.P."/>
            <person name="Midha S."/>
            <person name="Patil P.B."/>
        </authorList>
    </citation>
    <scope>NUCLEOTIDE SEQUENCE [LARGE SCALE GENOMIC DNA]</scope>
    <source>
        <strain evidence="1 2">DSM 12575</strain>
    </source>
</reference>
<gene>
    <name evidence="1" type="ORF">ABB22_10990</name>
</gene>
<name>A0ABR5NJD7_9GAMM</name>
<evidence type="ECO:0000313" key="1">
    <source>
        <dbReference type="EMBL" id="KRG56946.1"/>
    </source>
</evidence>
<keyword evidence="2" id="KW-1185">Reference proteome</keyword>
<comment type="caution">
    <text evidence="1">The sequence shown here is derived from an EMBL/GenBank/DDBJ whole genome shotgun (WGS) entry which is preliminary data.</text>
</comment>
<protein>
    <submittedName>
        <fullName evidence="1">Uncharacterized protein</fullName>
    </submittedName>
</protein>
<dbReference type="Proteomes" id="UP000050902">
    <property type="component" value="Unassembled WGS sequence"/>
</dbReference>
<accession>A0ABR5NJD7</accession>
<evidence type="ECO:0000313" key="2">
    <source>
        <dbReference type="Proteomes" id="UP000050902"/>
    </source>
</evidence>
<proteinExistence type="predicted"/>
<dbReference type="EMBL" id="LDJG01000015">
    <property type="protein sequence ID" value="KRG56946.1"/>
    <property type="molecule type" value="Genomic_DNA"/>
</dbReference>
<sequence>MCAMSPAACRARAATMWHSNCARCWTRNWPRAPGPPGVRRTRPWPWRCCANSGARPRLRSATTTGRH</sequence>
<organism evidence="1 2">
    <name type="scientific">Stenotrophomonas nitritireducens</name>
    <dbReference type="NCBI Taxonomy" id="83617"/>
    <lineage>
        <taxon>Bacteria</taxon>
        <taxon>Pseudomonadati</taxon>
        <taxon>Pseudomonadota</taxon>
        <taxon>Gammaproteobacteria</taxon>
        <taxon>Lysobacterales</taxon>
        <taxon>Lysobacteraceae</taxon>
        <taxon>Stenotrophomonas</taxon>
    </lineage>
</organism>